<organism evidence="1 2">
    <name type="scientific">Tunturiibacter lichenicola</name>
    <dbReference type="NCBI Taxonomy" id="2051959"/>
    <lineage>
        <taxon>Bacteria</taxon>
        <taxon>Pseudomonadati</taxon>
        <taxon>Acidobacteriota</taxon>
        <taxon>Terriglobia</taxon>
        <taxon>Terriglobales</taxon>
        <taxon>Acidobacteriaceae</taxon>
        <taxon>Tunturiibacter</taxon>
    </lineage>
</organism>
<reference evidence="1 2" key="1">
    <citation type="submission" date="2020-07" db="EMBL/GenBank/DDBJ databases">
        <title>Genomic Encyclopedia of Type Strains, Phase IV (KMG-V): Genome sequencing to study the core and pangenomes of soil and plant-associated prokaryotes.</title>
        <authorList>
            <person name="Whitman W."/>
        </authorList>
    </citation>
    <scope>NUCLEOTIDE SEQUENCE [LARGE SCALE GENOMIC DNA]</scope>
    <source>
        <strain evidence="1 2">M8UP22</strain>
    </source>
</reference>
<dbReference type="EMBL" id="JACCCU010000001">
    <property type="protein sequence ID" value="NYF88931.1"/>
    <property type="molecule type" value="Genomic_DNA"/>
</dbReference>
<evidence type="ECO:0000313" key="2">
    <source>
        <dbReference type="Proteomes" id="UP000564385"/>
    </source>
</evidence>
<evidence type="ECO:0000313" key="1">
    <source>
        <dbReference type="EMBL" id="NYF88931.1"/>
    </source>
</evidence>
<dbReference type="AlphaFoldDB" id="A0A852VCC2"/>
<sequence length="282" mass="31696">MADASCSLYRINRALLFFVLSVGLRGLAGTSLRAQSNESLESVVRSVVSAEREAASQRPPFLYTSIETSDRTKGHVWTERVADIWEGRLRYLIAEDGHPLSASRRAEEIARIRAIAADLTSLRNSRQDQQSDENRARQMIYLLPRAFVFEDGGREGDWVRINYKPNPNYVPQTFEERALHGMKGTLIADSRSRRLHQLSGALDDDVSFGYGLLGTIHRGTNFTTTRDLVGPNVWKTTVLDVKIDGRIAIFKTIGRQQHSIHRDFHALPVDISLPQAVALLVQ</sequence>
<name>A0A852VCC2_9BACT</name>
<accession>A0A852VCC2</accession>
<dbReference type="Proteomes" id="UP000564385">
    <property type="component" value="Unassembled WGS sequence"/>
</dbReference>
<gene>
    <name evidence="1" type="ORF">HDF08_000998</name>
</gene>
<proteinExistence type="predicted"/>
<protein>
    <submittedName>
        <fullName evidence="1">Uncharacterized protein</fullName>
    </submittedName>
</protein>
<comment type="caution">
    <text evidence="1">The sequence shown here is derived from an EMBL/GenBank/DDBJ whole genome shotgun (WGS) entry which is preliminary data.</text>
</comment>